<accession>A0ABR4XN61</accession>
<evidence type="ECO:0008006" key="8">
    <source>
        <dbReference type="Google" id="ProtNLM"/>
    </source>
</evidence>
<protein>
    <recommendedName>
        <fullName evidence="8">Hemolysin</fullName>
    </recommendedName>
</protein>
<organism evidence="6 7">
    <name type="scientific">Porphyromonas canoris</name>
    <dbReference type="NCBI Taxonomy" id="36875"/>
    <lineage>
        <taxon>Bacteria</taxon>
        <taxon>Pseudomonadati</taxon>
        <taxon>Bacteroidota</taxon>
        <taxon>Bacteroidia</taxon>
        <taxon>Bacteroidales</taxon>
        <taxon>Porphyromonadaceae</taxon>
        <taxon>Porphyromonas</taxon>
    </lineage>
</organism>
<dbReference type="RefSeq" id="WP_036788214.1">
    <property type="nucleotide sequence ID" value="NZ_JQZV01000001.1"/>
</dbReference>
<keyword evidence="4" id="KW-0443">Lipid metabolism</keyword>
<name>A0ABR4XN61_9PORP</name>
<dbReference type="PANTHER" id="PTHR37323">
    <property type="entry name" value="GCN5-RELATED N-ACETYLTRANSFERASE"/>
    <property type="match status" value="1"/>
</dbReference>
<dbReference type="InterPro" id="IPR052351">
    <property type="entry name" value="Ornithine_N-alpha-AT"/>
</dbReference>
<gene>
    <name evidence="6" type="ORF">HQ43_00265</name>
</gene>
<keyword evidence="2" id="KW-0444">Lipid biosynthesis</keyword>
<dbReference type="Pfam" id="PF13444">
    <property type="entry name" value="Acetyltransf_5"/>
    <property type="match status" value="1"/>
</dbReference>
<keyword evidence="7" id="KW-1185">Reference proteome</keyword>
<evidence type="ECO:0000256" key="2">
    <source>
        <dbReference type="ARBA" id="ARBA00022516"/>
    </source>
</evidence>
<comment type="pathway">
    <text evidence="1">Lipid metabolism.</text>
</comment>
<sequence length="331" mass="38317">MQPIIPPIEKSVLRSELRPEMLLRKTNRADNEIYIFQAHEAPNLMREVGRLREEAFRYYGGGSGLETDTDRFDYEGGYKQIIVWDPEEEKILGGYRFICGEHVPTNDGVPDLASAHMFSFSQEFITDYLPYTIELGRSFVSLSCQSTLPDSSVSSSKGIFALDNLWDGVGALPLLYPEYRYFFGKVTMYKGYNRYCRDIIIFLLSRYYSDPKQLVRPIEEVPYTTPVEALSEILHYDTFEENYKAVNRLVREYGINIPPLINSYVQIAKQLVFYGTAINRHFSDVEESAILLPFAGINEEKLRRHVESFIRDCALRYKKRLHRSESDGNLS</sequence>
<dbReference type="SUPFAM" id="SSF55729">
    <property type="entry name" value="Acyl-CoA N-acyltransferases (Nat)"/>
    <property type="match status" value="1"/>
</dbReference>
<evidence type="ECO:0000256" key="3">
    <source>
        <dbReference type="ARBA" id="ARBA00022679"/>
    </source>
</evidence>
<keyword evidence="5" id="KW-0012">Acyltransferase</keyword>
<dbReference type="Proteomes" id="UP000030101">
    <property type="component" value="Unassembled WGS sequence"/>
</dbReference>
<keyword evidence="3" id="KW-0808">Transferase</keyword>
<reference evidence="6 7" key="1">
    <citation type="submission" date="2014-08" db="EMBL/GenBank/DDBJ databases">
        <title>Porphyromonas canoris strain:OH2762 Genome sequencing.</title>
        <authorList>
            <person name="Wallis C."/>
            <person name="Deusch O."/>
            <person name="O'Flynn C."/>
            <person name="Davis I."/>
            <person name="Jospin G."/>
            <person name="Darling A.E."/>
            <person name="Coil D.A."/>
            <person name="Alexiev A."/>
            <person name="Horsfall A."/>
            <person name="Kirkwood N."/>
            <person name="Harris S."/>
            <person name="Eisen J.A."/>
        </authorList>
    </citation>
    <scope>NUCLEOTIDE SEQUENCE [LARGE SCALE GENOMIC DNA]</scope>
    <source>
        <strain evidence="7">COT-108 OH2762</strain>
    </source>
</reference>
<dbReference type="InterPro" id="IPR016181">
    <property type="entry name" value="Acyl_CoA_acyltransferase"/>
</dbReference>
<evidence type="ECO:0000256" key="4">
    <source>
        <dbReference type="ARBA" id="ARBA00023098"/>
    </source>
</evidence>
<comment type="caution">
    <text evidence="6">The sequence shown here is derived from an EMBL/GenBank/DDBJ whole genome shotgun (WGS) entry which is preliminary data.</text>
</comment>
<dbReference type="PANTHER" id="PTHR37323:SF1">
    <property type="entry name" value="L-ORNITHINE N(ALPHA)-ACYLTRANSFERASE"/>
    <property type="match status" value="1"/>
</dbReference>
<evidence type="ECO:0000256" key="5">
    <source>
        <dbReference type="ARBA" id="ARBA00023315"/>
    </source>
</evidence>
<proteinExistence type="predicted"/>
<evidence type="ECO:0000313" key="6">
    <source>
        <dbReference type="EMBL" id="KGN93611.1"/>
    </source>
</evidence>
<evidence type="ECO:0000256" key="1">
    <source>
        <dbReference type="ARBA" id="ARBA00005189"/>
    </source>
</evidence>
<dbReference type="EMBL" id="JQZV01000001">
    <property type="protein sequence ID" value="KGN93611.1"/>
    <property type="molecule type" value="Genomic_DNA"/>
</dbReference>
<evidence type="ECO:0000313" key="7">
    <source>
        <dbReference type="Proteomes" id="UP000030101"/>
    </source>
</evidence>